<accession>A0A0B0N347</accession>
<keyword evidence="3" id="KW-1185">Reference proteome</keyword>
<evidence type="ECO:0000256" key="1">
    <source>
        <dbReference type="SAM" id="Phobius"/>
    </source>
</evidence>
<organism evidence="2 3">
    <name type="scientific">Gossypium arboreum</name>
    <name type="common">Tree cotton</name>
    <name type="synonym">Gossypium nanking</name>
    <dbReference type="NCBI Taxonomy" id="29729"/>
    <lineage>
        <taxon>Eukaryota</taxon>
        <taxon>Viridiplantae</taxon>
        <taxon>Streptophyta</taxon>
        <taxon>Embryophyta</taxon>
        <taxon>Tracheophyta</taxon>
        <taxon>Spermatophyta</taxon>
        <taxon>Magnoliopsida</taxon>
        <taxon>eudicotyledons</taxon>
        <taxon>Gunneridae</taxon>
        <taxon>Pentapetalae</taxon>
        <taxon>rosids</taxon>
        <taxon>malvids</taxon>
        <taxon>Malvales</taxon>
        <taxon>Malvaceae</taxon>
        <taxon>Malvoideae</taxon>
        <taxon>Gossypium</taxon>
    </lineage>
</organism>
<gene>
    <name evidence="2" type="ORF">F383_36046</name>
</gene>
<protein>
    <submittedName>
        <fullName evidence="2">Uncharacterized protein</fullName>
    </submittedName>
</protein>
<keyword evidence="1" id="KW-1133">Transmembrane helix</keyword>
<keyword evidence="1" id="KW-0472">Membrane</keyword>
<comment type="caution">
    <text evidence="2">The sequence shown here is derived from an EMBL/GenBank/DDBJ whole genome shotgun (WGS) entry which is preliminary data.</text>
</comment>
<dbReference type="AlphaFoldDB" id="A0A0B0N347"/>
<dbReference type="EMBL" id="JRRC01509553">
    <property type="protein sequence ID" value="KHG08788.1"/>
    <property type="molecule type" value="Genomic_DNA"/>
</dbReference>
<proteinExistence type="predicted"/>
<sequence length="32" mass="3672">MIWPNVLACNSHRLVLVFGHVIWLILVELVVS</sequence>
<evidence type="ECO:0000313" key="3">
    <source>
        <dbReference type="Proteomes" id="UP000032142"/>
    </source>
</evidence>
<keyword evidence="1" id="KW-0812">Transmembrane</keyword>
<feature type="transmembrane region" description="Helical" evidence="1">
    <location>
        <begin position="12"/>
        <end position="31"/>
    </location>
</feature>
<dbReference type="Proteomes" id="UP000032142">
    <property type="component" value="Unassembled WGS sequence"/>
</dbReference>
<reference evidence="3" key="1">
    <citation type="submission" date="2014-09" db="EMBL/GenBank/DDBJ databases">
        <authorList>
            <person name="Mudge J."/>
            <person name="Ramaraj T."/>
            <person name="Lindquist I.E."/>
            <person name="Bharti A.K."/>
            <person name="Sundararajan A."/>
            <person name="Cameron C.T."/>
            <person name="Woodward J.E."/>
            <person name="May G.D."/>
            <person name="Brubaker C."/>
            <person name="Broadhvest J."/>
            <person name="Wilkins T.A."/>
        </authorList>
    </citation>
    <scope>NUCLEOTIDE SEQUENCE</scope>
    <source>
        <strain evidence="3">cv. AKA8401</strain>
    </source>
</reference>
<name>A0A0B0N347_GOSAR</name>
<evidence type="ECO:0000313" key="2">
    <source>
        <dbReference type="EMBL" id="KHG08788.1"/>
    </source>
</evidence>